<name>A0A8J5XFP1_DIALT</name>
<gene>
    <name evidence="3" type="ORF">KFE25_011056</name>
</gene>
<feature type="compositionally biased region" description="Basic and acidic residues" evidence="1">
    <location>
        <begin position="1"/>
        <end position="12"/>
    </location>
</feature>
<evidence type="ECO:0000259" key="2">
    <source>
        <dbReference type="PROSITE" id="PS50802"/>
    </source>
</evidence>
<evidence type="ECO:0000256" key="1">
    <source>
        <dbReference type="SAM" id="MobiDB-lite"/>
    </source>
</evidence>
<dbReference type="PANTHER" id="PTHR12419:SF7">
    <property type="entry name" value="OTU DOMAIN-CONTAINING PROTEIN 3"/>
    <property type="match status" value="1"/>
</dbReference>
<keyword evidence="4" id="KW-1185">Reference proteome</keyword>
<feature type="region of interest" description="Disordered" evidence="1">
    <location>
        <begin position="1"/>
        <end position="34"/>
    </location>
</feature>
<dbReference type="OrthoDB" id="415023at2759"/>
<accession>A0A8J5XFP1</accession>
<evidence type="ECO:0000313" key="3">
    <source>
        <dbReference type="EMBL" id="KAG8460007.1"/>
    </source>
</evidence>
<dbReference type="GO" id="GO:0016579">
    <property type="term" value="P:protein deubiquitination"/>
    <property type="evidence" value="ECO:0007669"/>
    <property type="project" value="TreeGrafter"/>
</dbReference>
<feature type="compositionally biased region" description="Basic and acidic residues" evidence="1">
    <location>
        <begin position="245"/>
        <end position="262"/>
    </location>
</feature>
<dbReference type="InterPro" id="IPR050704">
    <property type="entry name" value="Peptidase_C85-like"/>
</dbReference>
<dbReference type="PROSITE" id="PS50802">
    <property type="entry name" value="OTU"/>
    <property type="match status" value="1"/>
</dbReference>
<protein>
    <recommendedName>
        <fullName evidence="2">OTU domain-containing protein</fullName>
    </recommendedName>
</protein>
<organism evidence="3 4">
    <name type="scientific">Diacronema lutheri</name>
    <name type="common">Unicellular marine alga</name>
    <name type="synonym">Monochrysis lutheri</name>
    <dbReference type="NCBI Taxonomy" id="2081491"/>
    <lineage>
        <taxon>Eukaryota</taxon>
        <taxon>Haptista</taxon>
        <taxon>Haptophyta</taxon>
        <taxon>Pavlovophyceae</taxon>
        <taxon>Pavlovales</taxon>
        <taxon>Pavlovaceae</taxon>
        <taxon>Diacronema</taxon>
    </lineage>
</organism>
<feature type="region of interest" description="Disordered" evidence="1">
    <location>
        <begin position="212"/>
        <end position="262"/>
    </location>
</feature>
<dbReference type="InterPro" id="IPR038765">
    <property type="entry name" value="Papain-like_cys_pep_sf"/>
</dbReference>
<dbReference type="SUPFAM" id="SSF54001">
    <property type="entry name" value="Cysteine proteinases"/>
    <property type="match status" value="1"/>
</dbReference>
<dbReference type="CDD" id="cd22771">
    <property type="entry name" value="OTU_plant_OTU7-like"/>
    <property type="match status" value="1"/>
</dbReference>
<dbReference type="AlphaFoldDB" id="A0A8J5XFP1"/>
<feature type="compositionally biased region" description="Basic residues" evidence="1">
    <location>
        <begin position="13"/>
        <end position="23"/>
    </location>
</feature>
<feature type="domain" description="OTU" evidence="2">
    <location>
        <begin position="45"/>
        <end position="172"/>
    </location>
</feature>
<dbReference type="PANTHER" id="PTHR12419">
    <property type="entry name" value="OTU DOMAIN CONTAINING PROTEIN"/>
    <property type="match status" value="1"/>
</dbReference>
<dbReference type="Pfam" id="PF02338">
    <property type="entry name" value="OTU"/>
    <property type="match status" value="1"/>
</dbReference>
<dbReference type="Gene3D" id="3.90.70.80">
    <property type="match status" value="1"/>
</dbReference>
<reference evidence="3" key="1">
    <citation type="submission" date="2021-05" db="EMBL/GenBank/DDBJ databases">
        <title>The genome of the haptophyte Pavlova lutheri (Diacronema luteri, Pavlovales) - a model for lipid biosynthesis in eukaryotic algae.</title>
        <authorList>
            <person name="Hulatt C.J."/>
            <person name="Posewitz M.C."/>
        </authorList>
    </citation>
    <scope>NUCLEOTIDE SEQUENCE</scope>
    <source>
        <strain evidence="3">NIVA-4/92</strain>
    </source>
</reference>
<dbReference type="OMA" id="WEPEDNC"/>
<comment type="caution">
    <text evidence="3">The sequence shown here is derived from an EMBL/GenBank/DDBJ whole genome shotgun (WGS) entry which is preliminary data.</text>
</comment>
<dbReference type="InterPro" id="IPR003323">
    <property type="entry name" value="OTU_dom"/>
</dbReference>
<dbReference type="Proteomes" id="UP000751190">
    <property type="component" value="Unassembled WGS sequence"/>
</dbReference>
<proteinExistence type="predicted"/>
<evidence type="ECO:0000313" key="4">
    <source>
        <dbReference type="Proteomes" id="UP000751190"/>
    </source>
</evidence>
<dbReference type="EMBL" id="JAGTXO010000036">
    <property type="protein sequence ID" value="KAG8460007.1"/>
    <property type="molecule type" value="Genomic_DNA"/>
</dbReference>
<sequence length="262" mass="28757">MGKKGDAEENARRKAAKRAHKQQRAQGARPETSASVRTMLKRLGLRVRNVEPDGNCQFRAVADQLYGDPDRYRQVRTMAIAELERNAQLYKGFVTDDEPFDAYVARMRDESEWGDMTTLVALASSASLRVIVHQNDAELPRYELVPHHGTVVRTIHVLFDPSVEHYDSVRALGDGADGEPPASIPWAGGEARAGADAIDELVDELAAELGNASVGSAGKRGGKSARDKRAAKPKTKKQMQAEALQEAKAELRREELSKTLSV</sequence>
<dbReference type="GO" id="GO:0004843">
    <property type="term" value="F:cysteine-type deubiquitinase activity"/>
    <property type="evidence" value="ECO:0007669"/>
    <property type="project" value="TreeGrafter"/>
</dbReference>